<dbReference type="InterPro" id="IPR010994">
    <property type="entry name" value="RuvA_2-like"/>
</dbReference>
<keyword evidence="1" id="KW-0347">Helicase</keyword>
<dbReference type="PATRIC" id="fig|216946.3.peg.508"/>
<gene>
    <name evidence="1" type="primary">ruvA</name>
    <name evidence="1" type="ORF">STURON_00506</name>
</gene>
<dbReference type="OrthoDB" id="389406at2"/>
<dbReference type="EMBL" id="CP012328">
    <property type="protein sequence ID" value="AKU79752.1"/>
    <property type="molecule type" value="Genomic_DNA"/>
</dbReference>
<keyword evidence="1" id="KW-0378">Hydrolase</keyword>
<keyword evidence="1" id="KW-0067">ATP-binding</keyword>
<sequence length="182" mass="21668">MYLLGKIVNIEENEITIESNNNGYIGKFISDRAYKINEELKVWYLFYKNEYYIKYLFFDDFKLWKLSTFIIDISNVGFKTLEKIYKNINYDNLIKYSLNYDIESIVNKTRVNSVVIRKIIEKVRKELLSVKFSNKQLTIINSLYNLGYNLSSIYSAISEIDFKQKDEIIVLEAINKLNEVKQ</sequence>
<proteinExistence type="predicted"/>
<dbReference type="AlphaFoldDB" id="A0A0K1P782"/>
<evidence type="ECO:0000313" key="2">
    <source>
        <dbReference type="Proteomes" id="UP000067243"/>
    </source>
</evidence>
<reference evidence="1 2" key="1">
    <citation type="journal article" date="2015" name="Genome Announc.">
        <title>Complete Genome Sequence of Spiroplasma turonicum Strain Tab4cT, a Parasite of a Horse Fly, Haematopota sp. (Diptera: Tabanidae).</title>
        <authorList>
            <person name="Davis R.E."/>
            <person name="Shao J."/>
            <person name="Zhao Y."/>
            <person name="Gasparich G.E."/>
            <person name="Gaynor B.J."/>
            <person name="Donofrio N."/>
        </authorList>
    </citation>
    <scope>NUCLEOTIDE SEQUENCE [LARGE SCALE GENOMIC DNA]</scope>
    <source>
        <strain evidence="1 2">Tab4c</strain>
    </source>
</reference>
<dbReference type="KEGG" id="stur:STURON_00506"/>
<organism evidence="1 2">
    <name type="scientific">Spiroplasma turonicum</name>
    <dbReference type="NCBI Taxonomy" id="216946"/>
    <lineage>
        <taxon>Bacteria</taxon>
        <taxon>Bacillati</taxon>
        <taxon>Mycoplasmatota</taxon>
        <taxon>Mollicutes</taxon>
        <taxon>Entomoplasmatales</taxon>
        <taxon>Spiroplasmataceae</taxon>
        <taxon>Spiroplasma</taxon>
    </lineage>
</organism>
<keyword evidence="2" id="KW-1185">Reference proteome</keyword>
<evidence type="ECO:0000313" key="1">
    <source>
        <dbReference type="EMBL" id="AKU79752.1"/>
    </source>
</evidence>
<dbReference type="RefSeq" id="WP_075048344.1">
    <property type="nucleotide sequence ID" value="NZ_CP012328.1"/>
</dbReference>
<dbReference type="GO" id="GO:0004386">
    <property type="term" value="F:helicase activity"/>
    <property type="evidence" value="ECO:0007669"/>
    <property type="project" value="UniProtKB-KW"/>
</dbReference>
<keyword evidence="1" id="KW-0547">Nucleotide-binding</keyword>
<accession>A0A0K1P782</accession>
<dbReference type="SUPFAM" id="SSF47781">
    <property type="entry name" value="RuvA domain 2-like"/>
    <property type="match status" value="1"/>
</dbReference>
<name>A0A0K1P782_9MOLU</name>
<dbReference type="Proteomes" id="UP000067243">
    <property type="component" value="Chromosome"/>
</dbReference>
<protein>
    <submittedName>
        <fullName evidence="1">Holliday junction DNA helicase RuvA</fullName>
    </submittedName>
</protein>
<dbReference type="STRING" id="216946.STURO_v1c05040"/>